<organism evidence="1">
    <name type="scientific">viral metagenome</name>
    <dbReference type="NCBI Taxonomy" id="1070528"/>
    <lineage>
        <taxon>unclassified sequences</taxon>
        <taxon>metagenomes</taxon>
        <taxon>organismal metagenomes</taxon>
    </lineage>
</organism>
<dbReference type="AlphaFoldDB" id="A0A6M3X5Z0"/>
<reference evidence="1" key="1">
    <citation type="submission" date="2020-03" db="EMBL/GenBank/DDBJ databases">
        <title>The deep terrestrial virosphere.</title>
        <authorList>
            <person name="Holmfeldt K."/>
            <person name="Nilsson E."/>
            <person name="Simone D."/>
            <person name="Lopez-Fernandez M."/>
            <person name="Wu X."/>
            <person name="de Brujin I."/>
            <person name="Lundin D."/>
            <person name="Andersson A."/>
            <person name="Bertilsson S."/>
            <person name="Dopson M."/>
        </authorList>
    </citation>
    <scope>NUCLEOTIDE SEQUENCE</scope>
    <source>
        <strain evidence="1">MM171B02693</strain>
    </source>
</reference>
<protein>
    <submittedName>
        <fullName evidence="1">Uncharacterized protein</fullName>
    </submittedName>
</protein>
<evidence type="ECO:0000313" key="1">
    <source>
        <dbReference type="EMBL" id="QJH93089.1"/>
    </source>
</evidence>
<dbReference type="EMBL" id="MT143945">
    <property type="protein sequence ID" value="QJH93089.1"/>
    <property type="molecule type" value="Genomic_DNA"/>
</dbReference>
<gene>
    <name evidence="1" type="ORF">MM171B02693_0006</name>
</gene>
<accession>A0A6M3X5Z0</accession>
<name>A0A6M3X5Z0_9ZZZZ</name>
<sequence>MLKASKRLISGMACVKCVYGLTSSYPDRSRCDECLANNYSRFEAGDPRDRLLKLQRSGEINIVVGGEGEHEVNANWTMAEAYKHLANVCEDCGGLVTHDGFTKLLLMKPYGPNYVLDWMHGKLYKISIQNHKVVWESE</sequence>
<proteinExistence type="predicted"/>